<feature type="domain" description="EGF-like" evidence="5">
    <location>
        <begin position="512"/>
        <end position="549"/>
    </location>
</feature>
<keyword evidence="3" id="KW-0472">Membrane</keyword>
<name>T1KQJ6_TETUR</name>
<keyword evidence="3" id="KW-1133">Transmembrane helix</keyword>
<proteinExistence type="predicted"/>
<evidence type="ECO:0000313" key="6">
    <source>
        <dbReference type="EnsemblMetazoa" id="tetur18g00150.1"/>
    </source>
</evidence>
<keyword evidence="3" id="KW-0812">Transmembrane</keyword>
<dbReference type="AlphaFoldDB" id="T1KQJ6"/>
<dbReference type="Gene3D" id="2.10.25.10">
    <property type="entry name" value="Laminin"/>
    <property type="match status" value="1"/>
</dbReference>
<dbReference type="CDD" id="cd00054">
    <property type="entry name" value="EGF_CA"/>
    <property type="match status" value="1"/>
</dbReference>
<comment type="caution">
    <text evidence="1">Lacks conserved residue(s) required for the propagation of feature annotation.</text>
</comment>
<feature type="domain" description="EGF-like" evidence="5">
    <location>
        <begin position="452"/>
        <end position="503"/>
    </location>
</feature>
<evidence type="ECO:0000313" key="7">
    <source>
        <dbReference type="Proteomes" id="UP000015104"/>
    </source>
</evidence>
<dbReference type="InterPro" id="IPR000082">
    <property type="entry name" value="SEA_dom"/>
</dbReference>
<feature type="disulfide bond" evidence="1">
    <location>
        <begin position="539"/>
        <end position="548"/>
    </location>
</feature>
<sequence>MITFTNSSFNCYFTIIFTLWPFIINGLKLYGTNLDSDLIGPETAVNISSNETYPDHLNLLSDKFVSNGSSFDQNFDHTTNKLDDELTNIQLQDRKARTLKQAELPTYKENVDNYNGLKRLAGTKSDQHVKDQSLNLKSTRSLDPLSLELYDPQVSTLDGPNSKFIEYQNDGIVSTQGEENTHSAIVPDKPDNYTDPEERSLSPLSSSNHRYHWTNKSLPGIHFRSLDSDVNGESTNNESIGIISNQTQLDSVIHSSLTSTSSPIKSSVTSLFPTALGVESHDENHSNYRLCSSPYNCHLHLNERCVSSANFNVCQCVEPFHRTNHSEPCRIKKGALITVSFGNLIWSDDLANIYSPRFIETKDQTERSLRVIMDRSPLLASGIVSIGVLSFSPGSVSAKAMVHVRNDLFTNNFKVNLAREMTQAVADLSESASSMPSELLFRNVTIKAIQDDIDPCGIADLNYCSPNSVCLPIPPQGAIAANLLSEPGFRCQCKPGFTDLSPNPYYPGEVCRVECPLSYCENGGHCLVNALDSTLYCTCQDWNVGPRCQYSGILVFSVLGVVVILLMLIVACTTSAFCGKRVTRETVFSRRVSPVTYDDTIRPFRIAVNNYDSPEMTNGLIVGNSRRMDSSASGGNSSGGANRRLSRGSTDDGRGKVKPLSAGGASGFKDDCLSEQANRLQGLSTIGLTQANLSGY</sequence>
<dbReference type="OrthoDB" id="6516201at2759"/>
<dbReference type="EnsemblMetazoa" id="tetur18g00150.1">
    <property type="protein sequence ID" value="tetur18g00150.1"/>
    <property type="gene ID" value="tetur18g00150"/>
</dbReference>
<dbReference type="Proteomes" id="UP000015104">
    <property type="component" value="Unassembled WGS sequence"/>
</dbReference>
<evidence type="ECO:0000256" key="1">
    <source>
        <dbReference type="PROSITE-ProRule" id="PRU00076"/>
    </source>
</evidence>
<feature type="transmembrane region" description="Helical" evidence="3">
    <location>
        <begin position="553"/>
        <end position="578"/>
    </location>
</feature>
<keyword evidence="1" id="KW-1015">Disulfide bond</keyword>
<evidence type="ECO:0000259" key="5">
    <source>
        <dbReference type="PROSITE" id="PS50026"/>
    </source>
</evidence>
<dbReference type="HOGENOM" id="CLU_396059_0_0_1"/>
<protein>
    <recommendedName>
        <fullName evidence="8">EGF-like domain-containing protein</fullName>
    </recommendedName>
</protein>
<feature type="region of interest" description="Disordered" evidence="2">
    <location>
        <begin position="628"/>
        <end position="663"/>
    </location>
</feature>
<reference evidence="6" key="2">
    <citation type="submission" date="2015-06" db="UniProtKB">
        <authorList>
            <consortium name="EnsemblMetazoa"/>
        </authorList>
    </citation>
    <scope>IDENTIFICATION</scope>
</reference>
<feature type="compositionally biased region" description="Low complexity" evidence="2">
    <location>
        <begin position="630"/>
        <end position="643"/>
    </location>
</feature>
<feature type="domain" description="SEA" evidence="4">
    <location>
        <begin position="329"/>
        <end position="451"/>
    </location>
</feature>
<organism evidence="6 7">
    <name type="scientific">Tetranychus urticae</name>
    <name type="common">Two-spotted spider mite</name>
    <dbReference type="NCBI Taxonomy" id="32264"/>
    <lineage>
        <taxon>Eukaryota</taxon>
        <taxon>Metazoa</taxon>
        <taxon>Ecdysozoa</taxon>
        <taxon>Arthropoda</taxon>
        <taxon>Chelicerata</taxon>
        <taxon>Arachnida</taxon>
        <taxon>Acari</taxon>
        <taxon>Acariformes</taxon>
        <taxon>Trombidiformes</taxon>
        <taxon>Prostigmata</taxon>
        <taxon>Eleutherengona</taxon>
        <taxon>Raphignathae</taxon>
        <taxon>Tetranychoidea</taxon>
        <taxon>Tetranychidae</taxon>
        <taxon>Tetranychus</taxon>
    </lineage>
</organism>
<feature type="compositionally biased region" description="Basic and acidic residues" evidence="2">
    <location>
        <begin position="188"/>
        <end position="200"/>
    </location>
</feature>
<dbReference type="PROSITE" id="PS50024">
    <property type="entry name" value="SEA"/>
    <property type="match status" value="1"/>
</dbReference>
<dbReference type="SMART" id="SM00181">
    <property type="entry name" value="EGF"/>
    <property type="match status" value="2"/>
</dbReference>
<dbReference type="PROSITE" id="PS50026">
    <property type="entry name" value="EGF_3"/>
    <property type="match status" value="2"/>
</dbReference>
<accession>T1KQJ6</accession>
<evidence type="ECO:0000256" key="2">
    <source>
        <dbReference type="SAM" id="MobiDB-lite"/>
    </source>
</evidence>
<dbReference type="PROSITE" id="PS00022">
    <property type="entry name" value="EGF_1"/>
    <property type="match status" value="1"/>
</dbReference>
<dbReference type="EMBL" id="CAEY01000377">
    <property type="status" value="NOT_ANNOTATED_CDS"/>
    <property type="molecule type" value="Genomic_DNA"/>
</dbReference>
<evidence type="ECO:0000256" key="3">
    <source>
        <dbReference type="SAM" id="Phobius"/>
    </source>
</evidence>
<reference evidence="7" key="1">
    <citation type="submission" date="2011-08" db="EMBL/GenBank/DDBJ databases">
        <authorList>
            <person name="Rombauts S."/>
        </authorList>
    </citation>
    <scope>NUCLEOTIDE SEQUENCE</scope>
    <source>
        <strain evidence="7">London</strain>
    </source>
</reference>
<keyword evidence="1" id="KW-0245">EGF-like domain</keyword>
<evidence type="ECO:0000259" key="4">
    <source>
        <dbReference type="PROSITE" id="PS50024"/>
    </source>
</evidence>
<gene>
    <name evidence="6" type="primary">107366380</name>
</gene>
<keyword evidence="7" id="KW-1185">Reference proteome</keyword>
<feature type="disulfide bond" evidence="1">
    <location>
        <begin position="520"/>
        <end position="537"/>
    </location>
</feature>
<feature type="region of interest" description="Disordered" evidence="2">
    <location>
        <begin position="176"/>
        <end position="206"/>
    </location>
</feature>
<evidence type="ECO:0008006" key="8">
    <source>
        <dbReference type="Google" id="ProtNLM"/>
    </source>
</evidence>
<dbReference type="InterPro" id="IPR000742">
    <property type="entry name" value="EGF"/>
</dbReference>